<feature type="non-terminal residue" evidence="4">
    <location>
        <position position="1"/>
    </location>
</feature>
<organism evidence="4 5">
    <name type="scientific">Cephalopterus ornatus</name>
    <name type="common">Amazonian umbrellabird</name>
    <dbReference type="NCBI Taxonomy" id="114276"/>
    <lineage>
        <taxon>Eukaryota</taxon>
        <taxon>Metazoa</taxon>
        <taxon>Chordata</taxon>
        <taxon>Craniata</taxon>
        <taxon>Vertebrata</taxon>
        <taxon>Euteleostomi</taxon>
        <taxon>Archelosauria</taxon>
        <taxon>Archosauria</taxon>
        <taxon>Dinosauria</taxon>
        <taxon>Saurischia</taxon>
        <taxon>Theropoda</taxon>
        <taxon>Coelurosauria</taxon>
        <taxon>Aves</taxon>
        <taxon>Neognathae</taxon>
        <taxon>Neoaves</taxon>
        <taxon>Telluraves</taxon>
        <taxon>Australaves</taxon>
        <taxon>Passeriformes</taxon>
        <taxon>Cotingidae</taxon>
        <taxon>Cephalopterus</taxon>
    </lineage>
</organism>
<dbReference type="PANTHER" id="PTHR15926:SF1">
    <property type="entry name" value="ALL-TRANS RETINOIC ACID-INDUCED DIFFERENTIATION FACTOR"/>
    <property type="match status" value="1"/>
</dbReference>
<evidence type="ECO:0000313" key="4">
    <source>
        <dbReference type="EMBL" id="NWU14714.1"/>
    </source>
</evidence>
<evidence type="ECO:0000256" key="1">
    <source>
        <dbReference type="SAM" id="Phobius"/>
    </source>
</evidence>
<dbReference type="PANTHER" id="PTHR15926">
    <property type="entry name" value="ALL-TRANS RETINOIC ACID-INDUCED DIFFERENTIATION FACTOR"/>
    <property type="match status" value="1"/>
</dbReference>
<keyword evidence="1" id="KW-0812">Transmembrane</keyword>
<evidence type="ECO:0000259" key="3">
    <source>
        <dbReference type="PROSITE" id="PS01186"/>
    </source>
</evidence>
<keyword evidence="1" id="KW-0472">Membrane</keyword>
<dbReference type="InterPro" id="IPR032675">
    <property type="entry name" value="LRR_dom_sf"/>
</dbReference>
<dbReference type="SUPFAM" id="SSF52058">
    <property type="entry name" value="L domain-like"/>
    <property type="match status" value="1"/>
</dbReference>
<comment type="caution">
    <text evidence="4">The sequence shown here is derived from an EMBL/GenBank/DDBJ whole genome shotgun (WGS) entry which is preliminary data.</text>
</comment>
<dbReference type="InterPro" id="IPR042350">
    <property type="entry name" value="ATRAID"/>
</dbReference>
<keyword evidence="1" id="KW-1133">Transmembrane helix</keyword>
<dbReference type="InterPro" id="IPR000742">
    <property type="entry name" value="EGF"/>
</dbReference>
<evidence type="ECO:0000313" key="5">
    <source>
        <dbReference type="Proteomes" id="UP000543364"/>
    </source>
</evidence>
<name>A0A7K5UE17_CEPOR</name>
<dbReference type="EMBL" id="VZRE01012016">
    <property type="protein sequence ID" value="NWU14714.1"/>
    <property type="molecule type" value="Genomic_DNA"/>
</dbReference>
<dbReference type="GO" id="GO:0045669">
    <property type="term" value="P:positive regulation of osteoblast differentiation"/>
    <property type="evidence" value="ECO:0007669"/>
    <property type="project" value="TreeGrafter"/>
</dbReference>
<feature type="domain" description="EGF-like" evidence="2 3">
    <location>
        <begin position="108"/>
        <end position="119"/>
    </location>
</feature>
<gene>
    <name evidence="4" type="primary">Atraid</name>
    <name evidence="4" type="ORF">CEPORN_R08537</name>
</gene>
<protein>
    <submittedName>
        <fullName evidence="4">ARAID factor</fullName>
    </submittedName>
</protein>
<dbReference type="PROSITE" id="PS00022">
    <property type="entry name" value="EGF_1"/>
    <property type="match status" value="1"/>
</dbReference>
<feature type="transmembrane region" description="Helical" evidence="1">
    <location>
        <begin position="125"/>
        <end position="146"/>
    </location>
</feature>
<feature type="non-terminal residue" evidence="4">
    <location>
        <position position="156"/>
    </location>
</feature>
<dbReference type="Gene3D" id="3.80.10.10">
    <property type="entry name" value="Ribonuclease Inhibitor"/>
    <property type="match status" value="1"/>
</dbReference>
<dbReference type="AlphaFoldDB" id="A0A7K5UE17"/>
<accession>A0A7K5UE17</accession>
<proteinExistence type="predicted"/>
<evidence type="ECO:0000259" key="2">
    <source>
        <dbReference type="PROSITE" id="PS00022"/>
    </source>
</evidence>
<keyword evidence="5" id="KW-1185">Reference proteome</keyword>
<sequence length="156" mass="16536">LDLSNCSLHSVPPELAEATAAIVLDLTENPLTTLPNGSFLGFTHLQLLAVPPALECPGGSDAWQEVTVDGSSRRCQGQKNPCNGSTDLAWLCPENSACAPDGPGFIQCLCDNPFHGYKCLREGTFPVLLFGGILGTATISLSLLLWGTQRRKAKTP</sequence>
<reference evidence="4 5" key="1">
    <citation type="submission" date="2019-09" db="EMBL/GenBank/DDBJ databases">
        <title>Bird 10,000 Genomes (B10K) Project - Family phase.</title>
        <authorList>
            <person name="Zhang G."/>
        </authorList>
    </citation>
    <scope>NUCLEOTIDE SEQUENCE [LARGE SCALE GENOMIC DNA]</scope>
    <source>
        <strain evidence="4">B10K-DU-001-01</strain>
        <tissue evidence="4">Muscle</tissue>
    </source>
</reference>
<dbReference type="PROSITE" id="PS01186">
    <property type="entry name" value="EGF_2"/>
    <property type="match status" value="1"/>
</dbReference>
<dbReference type="Proteomes" id="UP000543364">
    <property type="component" value="Unassembled WGS sequence"/>
</dbReference>